<feature type="transmembrane region" description="Helical" evidence="6">
    <location>
        <begin position="89"/>
        <end position="107"/>
    </location>
</feature>
<name>A0A3T1DF65_9BACL</name>
<proteinExistence type="inferred from homology"/>
<dbReference type="GO" id="GO:0017004">
    <property type="term" value="P:cytochrome complex assembly"/>
    <property type="evidence" value="ECO:0007669"/>
    <property type="project" value="InterPro"/>
</dbReference>
<dbReference type="AlphaFoldDB" id="A0A3T1DF65"/>
<feature type="transmembrane region" description="Helical" evidence="6">
    <location>
        <begin position="161"/>
        <end position="187"/>
    </location>
</feature>
<comment type="similarity">
    <text evidence="2">Belongs to the DsbD family.</text>
</comment>
<reference evidence="8 9" key="1">
    <citation type="submission" date="2019-01" db="EMBL/GenBank/DDBJ databases">
        <title>Complete genome sequence of Cohnella hallensis HS21 isolated from Korean fir (Abies koreana) rhizospheric soil.</title>
        <authorList>
            <person name="Jiang L."/>
            <person name="Kang S.W."/>
            <person name="Kim S."/>
            <person name="Jung J."/>
            <person name="Kim C.Y."/>
            <person name="Kim D.H."/>
            <person name="Kim S.W."/>
            <person name="Lee J."/>
        </authorList>
    </citation>
    <scope>NUCLEOTIDE SEQUENCE [LARGE SCALE GENOMIC DNA]</scope>
    <source>
        <strain evidence="8 9">HS21</strain>
    </source>
</reference>
<feature type="domain" description="Cytochrome C biogenesis protein transmembrane" evidence="7">
    <location>
        <begin position="6"/>
        <end position="219"/>
    </location>
</feature>
<evidence type="ECO:0000256" key="1">
    <source>
        <dbReference type="ARBA" id="ARBA00004141"/>
    </source>
</evidence>
<gene>
    <name evidence="8" type="ORF">KCTCHS21_61320</name>
</gene>
<dbReference type="GO" id="GO:0016020">
    <property type="term" value="C:membrane"/>
    <property type="evidence" value="ECO:0007669"/>
    <property type="project" value="UniProtKB-SubCell"/>
</dbReference>
<evidence type="ECO:0000256" key="5">
    <source>
        <dbReference type="ARBA" id="ARBA00023136"/>
    </source>
</evidence>
<evidence type="ECO:0000313" key="9">
    <source>
        <dbReference type="Proteomes" id="UP000289856"/>
    </source>
</evidence>
<evidence type="ECO:0000259" key="7">
    <source>
        <dbReference type="Pfam" id="PF02683"/>
    </source>
</evidence>
<feature type="transmembrane region" description="Helical" evidence="6">
    <location>
        <begin position="199"/>
        <end position="220"/>
    </location>
</feature>
<sequence length="237" mass="25998">MDNISILFAVTAGMLSFFSPCIFPLLPAYLANLTGSYESGKHKSVSIRTMMNRSILFILGFTAVFMLMGASASMIGQVFTANRGLLEKISGLLIIIFGLQIAGVLNFRILMFQKQWETKAPKNRSGWYSFVVGVAFGTGWTPCVGLALSSILLLAGSSETMYSGIFLLLFYSMGLGIPFLLLSFLITKSKGIMKKINKWLPRLSLLNGWILIAMGLLLFMGQLQKLSAWLASFGPSF</sequence>
<dbReference type="EMBL" id="AP019400">
    <property type="protein sequence ID" value="BBI36733.1"/>
    <property type="molecule type" value="Genomic_DNA"/>
</dbReference>
<dbReference type="KEGG" id="cohn:KCTCHS21_61320"/>
<evidence type="ECO:0000313" key="8">
    <source>
        <dbReference type="EMBL" id="BBI36733.1"/>
    </source>
</evidence>
<dbReference type="PANTHER" id="PTHR31272">
    <property type="entry name" value="CYTOCHROME C-TYPE BIOGENESIS PROTEIN HI_1454-RELATED"/>
    <property type="match status" value="1"/>
</dbReference>
<feature type="transmembrane region" description="Helical" evidence="6">
    <location>
        <begin position="54"/>
        <end position="77"/>
    </location>
</feature>
<protein>
    <submittedName>
        <fullName evidence="8">Cytochrome C biogenesis protein CcdA</fullName>
    </submittedName>
</protein>
<evidence type="ECO:0000256" key="4">
    <source>
        <dbReference type="ARBA" id="ARBA00022989"/>
    </source>
</evidence>
<comment type="subcellular location">
    <subcellularLocation>
        <location evidence="1">Membrane</location>
        <topology evidence="1">Multi-pass membrane protein</topology>
    </subcellularLocation>
</comment>
<dbReference type="InterPro" id="IPR003834">
    <property type="entry name" value="Cyt_c_assmbl_TM_dom"/>
</dbReference>
<evidence type="ECO:0000256" key="6">
    <source>
        <dbReference type="SAM" id="Phobius"/>
    </source>
</evidence>
<dbReference type="Pfam" id="PF02683">
    <property type="entry name" value="DsbD_TM"/>
    <property type="match status" value="1"/>
</dbReference>
<dbReference type="InterPro" id="IPR051790">
    <property type="entry name" value="Cytochrome_c-biogenesis_DsbD"/>
</dbReference>
<feature type="transmembrane region" description="Helical" evidence="6">
    <location>
        <begin position="127"/>
        <end position="155"/>
    </location>
</feature>
<keyword evidence="9" id="KW-1185">Reference proteome</keyword>
<evidence type="ECO:0000256" key="2">
    <source>
        <dbReference type="ARBA" id="ARBA00006143"/>
    </source>
</evidence>
<dbReference type="PANTHER" id="PTHR31272:SF4">
    <property type="entry name" value="CYTOCHROME C-TYPE BIOGENESIS PROTEIN HI_1454-RELATED"/>
    <property type="match status" value="1"/>
</dbReference>
<evidence type="ECO:0000256" key="3">
    <source>
        <dbReference type="ARBA" id="ARBA00022692"/>
    </source>
</evidence>
<organism evidence="8 9">
    <name type="scientific">Cohnella abietis</name>
    <dbReference type="NCBI Taxonomy" id="2507935"/>
    <lineage>
        <taxon>Bacteria</taxon>
        <taxon>Bacillati</taxon>
        <taxon>Bacillota</taxon>
        <taxon>Bacilli</taxon>
        <taxon>Bacillales</taxon>
        <taxon>Paenibacillaceae</taxon>
        <taxon>Cohnella</taxon>
    </lineage>
</organism>
<dbReference type="Proteomes" id="UP000289856">
    <property type="component" value="Chromosome"/>
</dbReference>
<keyword evidence="3 6" id="KW-0812">Transmembrane</keyword>
<dbReference type="OrthoDB" id="9803065at2"/>
<accession>A0A3T1DF65</accession>
<keyword evidence="4 6" id="KW-1133">Transmembrane helix</keyword>
<dbReference type="RefSeq" id="WP_130616210.1">
    <property type="nucleotide sequence ID" value="NZ_AP019400.1"/>
</dbReference>
<feature type="transmembrane region" description="Helical" evidence="6">
    <location>
        <begin position="6"/>
        <end position="33"/>
    </location>
</feature>
<keyword evidence="5 6" id="KW-0472">Membrane</keyword>